<dbReference type="PANTHER" id="PTHR26451">
    <property type="entry name" value="G_PROTEIN_RECEP_F1_2 DOMAIN-CONTAINING PROTEIN"/>
    <property type="match status" value="1"/>
</dbReference>
<dbReference type="Ensembl" id="ENSMAMT00000034295.2">
    <property type="protein sequence ID" value="ENSMAMP00000033436.2"/>
    <property type="gene ID" value="ENSMAMG00000027735.1"/>
</dbReference>
<accession>A0A3Q3NC54</accession>
<dbReference type="InterPro" id="IPR052921">
    <property type="entry name" value="GPCR1_Superfamily_Member"/>
</dbReference>
<dbReference type="Proteomes" id="UP000261640">
    <property type="component" value="Unplaced"/>
</dbReference>
<dbReference type="GO" id="GO:0004930">
    <property type="term" value="F:G protein-coupled receptor activity"/>
    <property type="evidence" value="ECO:0007669"/>
    <property type="project" value="InterPro"/>
</dbReference>
<dbReference type="GeneTree" id="ENSGT00940000163093"/>
<feature type="transmembrane region" description="Helical" evidence="5">
    <location>
        <begin position="89"/>
        <end position="117"/>
    </location>
</feature>
<dbReference type="GO" id="GO:0004984">
    <property type="term" value="F:olfactory receptor activity"/>
    <property type="evidence" value="ECO:0007669"/>
    <property type="project" value="TreeGrafter"/>
</dbReference>
<feature type="transmembrane region" description="Helical" evidence="5">
    <location>
        <begin position="23"/>
        <end position="47"/>
    </location>
</feature>
<protein>
    <recommendedName>
        <fullName evidence="6">G-protein coupled receptors family 1 profile domain-containing protein</fullName>
    </recommendedName>
</protein>
<keyword evidence="4 5" id="KW-0472">Membrane</keyword>
<accession>A0A3Q3N0D8</accession>
<evidence type="ECO:0000259" key="6">
    <source>
        <dbReference type="PROSITE" id="PS50262"/>
    </source>
</evidence>
<evidence type="ECO:0000313" key="8">
    <source>
        <dbReference type="Proteomes" id="UP000261640"/>
    </source>
</evidence>
<dbReference type="Gene3D" id="1.20.1070.10">
    <property type="entry name" value="Rhodopsin 7-helix transmembrane proteins"/>
    <property type="match status" value="1"/>
</dbReference>
<proteinExistence type="predicted"/>
<organism evidence="7 8">
    <name type="scientific">Mastacembelus armatus</name>
    <name type="common">zig-zag eel</name>
    <dbReference type="NCBI Taxonomy" id="205130"/>
    <lineage>
        <taxon>Eukaryota</taxon>
        <taxon>Metazoa</taxon>
        <taxon>Chordata</taxon>
        <taxon>Craniata</taxon>
        <taxon>Vertebrata</taxon>
        <taxon>Euteleostomi</taxon>
        <taxon>Actinopterygii</taxon>
        <taxon>Neopterygii</taxon>
        <taxon>Teleostei</taxon>
        <taxon>Neoteleostei</taxon>
        <taxon>Acanthomorphata</taxon>
        <taxon>Anabantaria</taxon>
        <taxon>Synbranchiformes</taxon>
        <taxon>Mastacembelidae</taxon>
        <taxon>Mastacembelus</taxon>
    </lineage>
</organism>
<comment type="subcellular location">
    <subcellularLocation>
        <location evidence="1">Membrane</location>
    </subcellularLocation>
</comment>
<dbReference type="AlphaFoldDB" id="A0A3Q3NC54"/>
<dbReference type="FunFam" id="1.20.1070.10:FF:000096">
    <property type="entry name" value="Odorant receptor 131-2"/>
    <property type="match status" value="1"/>
</dbReference>
<reference evidence="7" key="1">
    <citation type="submission" date="2025-05" db="UniProtKB">
        <authorList>
            <consortium name="Ensembl"/>
        </authorList>
    </citation>
    <scope>IDENTIFICATION</scope>
</reference>
<feature type="transmembrane region" description="Helical" evidence="5">
    <location>
        <begin position="270"/>
        <end position="292"/>
    </location>
</feature>
<feature type="domain" description="G-protein coupled receptors family 1 profile" evidence="6">
    <location>
        <begin position="39"/>
        <end position="290"/>
    </location>
</feature>
<dbReference type="InterPro" id="IPR000276">
    <property type="entry name" value="GPCR_Rhodpsn"/>
</dbReference>
<dbReference type="PROSITE" id="PS50262">
    <property type="entry name" value="G_PROTEIN_RECEP_F1_2"/>
    <property type="match status" value="1"/>
</dbReference>
<sequence length="317" mass="35887">MSLLQPNINITAGVKYQTLHEAILLGVLSMGSSCSFLYINCVLLFTLRSKPVFCETSRYVLLYNLFFADTVQMAFNILLYILASLRIKMTYYACGTVVLLLVFTATVSPLTLAVMSVERYVAVCYPLRHATIFNMRRTGTAIVLVWTISFIHILIRVFMLLYLFTQIDLNLNMNDFCSKEAFFFAPIFKYFEEAYVSIVFLSTGVAIISSYFGVALVARSASTDKCSARKALQTLMLHFIHLSLILTSSLFSTIITAAARTVLKLDLVRIYTVCFVCLIILPRCLGALIYGFRDQTIRPVLVLNLFCQRRHSVFKSK</sequence>
<dbReference type="GO" id="GO:0016020">
    <property type="term" value="C:membrane"/>
    <property type="evidence" value="ECO:0007669"/>
    <property type="project" value="UniProtKB-SubCell"/>
</dbReference>
<dbReference type="InterPro" id="IPR017452">
    <property type="entry name" value="GPCR_Rhodpsn_7TM"/>
</dbReference>
<feature type="transmembrane region" description="Helical" evidence="5">
    <location>
        <begin position="59"/>
        <end position="83"/>
    </location>
</feature>
<feature type="transmembrane region" description="Helical" evidence="5">
    <location>
        <begin position="138"/>
        <end position="164"/>
    </location>
</feature>
<dbReference type="STRING" id="205130.ENSMAMP00000033436"/>
<dbReference type="PRINTS" id="PR00237">
    <property type="entry name" value="GPCRRHODOPSN"/>
</dbReference>
<evidence type="ECO:0000256" key="5">
    <source>
        <dbReference type="SAM" id="Phobius"/>
    </source>
</evidence>
<dbReference type="Pfam" id="PF00001">
    <property type="entry name" value="7tm_1"/>
    <property type="match status" value="1"/>
</dbReference>
<feature type="transmembrane region" description="Helical" evidence="5">
    <location>
        <begin position="239"/>
        <end position="258"/>
    </location>
</feature>
<dbReference type="GO" id="GO:0005549">
    <property type="term" value="F:odorant binding"/>
    <property type="evidence" value="ECO:0007669"/>
    <property type="project" value="TreeGrafter"/>
</dbReference>
<dbReference type="CDD" id="cd00637">
    <property type="entry name" value="7tm_classA_rhodopsin-like"/>
    <property type="match status" value="1"/>
</dbReference>
<keyword evidence="2 5" id="KW-0812">Transmembrane</keyword>
<evidence type="ECO:0000256" key="2">
    <source>
        <dbReference type="ARBA" id="ARBA00022692"/>
    </source>
</evidence>
<keyword evidence="3 5" id="KW-1133">Transmembrane helix</keyword>
<evidence type="ECO:0000256" key="4">
    <source>
        <dbReference type="ARBA" id="ARBA00023136"/>
    </source>
</evidence>
<keyword evidence="8" id="KW-1185">Reference proteome</keyword>
<evidence type="ECO:0000256" key="1">
    <source>
        <dbReference type="ARBA" id="ARBA00004370"/>
    </source>
</evidence>
<dbReference type="PANTHER" id="PTHR26451:SF866">
    <property type="entry name" value="ODORANT RECEPTOR-RELATED"/>
    <property type="match status" value="1"/>
</dbReference>
<name>A0A3Q3NC54_9TELE</name>
<dbReference type="SUPFAM" id="SSF81321">
    <property type="entry name" value="Family A G protein-coupled receptor-like"/>
    <property type="match status" value="1"/>
</dbReference>
<evidence type="ECO:0000256" key="3">
    <source>
        <dbReference type="ARBA" id="ARBA00022989"/>
    </source>
</evidence>
<dbReference type="Ensembl" id="ENSMAMT00000034307.2">
    <property type="protein sequence ID" value="ENSMAMP00000033448.2"/>
    <property type="gene ID" value="ENSMAMG00000025903.1"/>
</dbReference>
<evidence type="ECO:0000313" key="7">
    <source>
        <dbReference type="Ensembl" id="ENSMAMP00000033436.2"/>
    </source>
</evidence>
<feature type="transmembrane region" description="Helical" evidence="5">
    <location>
        <begin position="194"/>
        <end position="218"/>
    </location>
</feature>